<keyword evidence="4" id="KW-1185">Reference proteome</keyword>
<sequence length="59" mass="6428">MFAPIRRATLFALYQLSVLAGICLLPVALVARRAGVPFPMHRVVASLATSYEKTKDAQP</sequence>
<proteinExistence type="predicted"/>
<dbReference type="PATRIC" id="fig|797209.4.peg.2508"/>
<evidence type="ECO:0000313" key="1">
    <source>
        <dbReference type="EMBL" id="EFW91723.1"/>
    </source>
</evidence>
<dbReference type="EMBL" id="AEMG01000012">
    <property type="protein sequence ID" value="EFW91723.1"/>
    <property type="molecule type" value="Genomic_DNA"/>
</dbReference>
<evidence type="ECO:0000313" key="3">
    <source>
        <dbReference type="Proteomes" id="UP000003751"/>
    </source>
</evidence>
<dbReference type="Proteomes" id="UP000003751">
    <property type="component" value="Unassembled WGS sequence"/>
</dbReference>
<dbReference type="Proteomes" id="UP000184203">
    <property type="component" value="Unassembled WGS sequence"/>
</dbReference>
<dbReference type="STRING" id="797209.GCA_000376445_00857"/>
<dbReference type="EMBL" id="FRAN01000001">
    <property type="protein sequence ID" value="SHJ96078.1"/>
    <property type="molecule type" value="Genomic_DNA"/>
</dbReference>
<gene>
    <name evidence="2" type="ORF">SAMN05444342_0079</name>
    <name evidence="1" type="ORF">ZOD2009_12757</name>
</gene>
<accession>E7QUR6</accession>
<name>E7QUR6_HALPU</name>
<dbReference type="eggNOG" id="arCOG08918">
    <property type="taxonomic scope" value="Archaea"/>
</dbReference>
<dbReference type="OrthoDB" id="166747at2157"/>
<dbReference type="RefSeq" id="WP_007980375.1">
    <property type="nucleotide sequence ID" value="NZ_AEMG01000012.1"/>
</dbReference>
<protein>
    <submittedName>
        <fullName evidence="1">Uncharacterized protein</fullName>
    </submittedName>
</protein>
<evidence type="ECO:0000313" key="4">
    <source>
        <dbReference type="Proteomes" id="UP000184203"/>
    </source>
</evidence>
<organism evidence="1 3">
    <name type="scientific">Haladaptatus paucihalophilus DX253</name>
    <dbReference type="NCBI Taxonomy" id="797209"/>
    <lineage>
        <taxon>Archaea</taxon>
        <taxon>Methanobacteriati</taxon>
        <taxon>Methanobacteriota</taxon>
        <taxon>Stenosarchaea group</taxon>
        <taxon>Halobacteria</taxon>
        <taxon>Halobacteriales</taxon>
        <taxon>Haladaptataceae</taxon>
        <taxon>Haladaptatus</taxon>
    </lineage>
</organism>
<evidence type="ECO:0000313" key="2">
    <source>
        <dbReference type="EMBL" id="SHJ96078.1"/>
    </source>
</evidence>
<dbReference type="AlphaFoldDB" id="E7QUR6"/>
<reference evidence="4" key="2">
    <citation type="submission" date="2016-11" db="EMBL/GenBank/DDBJ databases">
        <authorList>
            <person name="Varghese N."/>
            <person name="Submissions S."/>
        </authorList>
    </citation>
    <scope>NUCLEOTIDE SEQUENCE [LARGE SCALE GENOMIC DNA]</scope>
    <source>
        <strain evidence="4">DX253</strain>
    </source>
</reference>
<reference evidence="2" key="3">
    <citation type="submission" date="2016-11" db="EMBL/GenBank/DDBJ databases">
        <authorList>
            <person name="Jaros S."/>
            <person name="Januszkiewicz K."/>
            <person name="Wedrychowicz H."/>
        </authorList>
    </citation>
    <scope>NUCLEOTIDE SEQUENCE [LARGE SCALE GENOMIC DNA]</scope>
    <source>
        <strain evidence="2">DX253</strain>
    </source>
</reference>
<reference evidence="1 3" key="1">
    <citation type="journal article" date="2014" name="ISME J.">
        <title>Trehalose/2-sulfotrehalose biosynthesis and glycine-betaine uptake are widely spread mechanisms for osmoadaptation in the Halobacteriales.</title>
        <authorList>
            <person name="Youssef N.H."/>
            <person name="Savage-Ashlock K.N."/>
            <person name="McCully A.L."/>
            <person name="Luedtke B."/>
            <person name="Shaw E.I."/>
            <person name="Hoff W.D."/>
            <person name="Elshahed M.S."/>
        </authorList>
    </citation>
    <scope>NUCLEOTIDE SEQUENCE [LARGE SCALE GENOMIC DNA]</scope>
    <source>
        <strain evidence="1 3">DX253</strain>
    </source>
</reference>